<dbReference type="InterPro" id="IPR036388">
    <property type="entry name" value="WH-like_DNA-bd_sf"/>
</dbReference>
<dbReference type="PANTHER" id="PTHR18964:SF149">
    <property type="entry name" value="BIFUNCTIONAL UDP-N-ACETYLGLUCOSAMINE 2-EPIMERASE_N-ACETYLMANNOSAMINE KINASE"/>
    <property type="match status" value="1"/>
</dbReference>
<evidence type="ECO:0000313" key="2">
    <source>
        <dbReference type="EMBL" id="MFC0672589.1"/>
    </source>
</evidence>
<dbReference type="EMBL" id="JBHLSV010000001">
    <property type="protein sequence ID" value="MFC0672589.1"/>
    <property type="molecule type" value="Genomic_DNA"/>
</dbReference>
<name>A0ABV6R6H6_9MICO</name>
<dbReference type="SUPFAM" id="SSF53067">
    <property type="entry name" value="Actin-like ATPase domain"/>
    <property type="match status" value="2"/>
</dbReference>
<dbReference type="RefSeq" id="WP_376977486.1">
    <property type="nucleotide sequence ID" value="NZ_JBHLSV010000001.1"/>
</dbReference>
<dbReference type="InterPro" id="IPR043129">
    <property type="entry name" value="ATPase_NBD"/>
</dbReference>
<evidence type="ECO:0000313" key="3">
    <source>
        <dbReference type="Proteomes" id="UP001589793"/>
    </source>
</evidence>
<dbReference type="InterPro" id="IPR000600">
    <property type="entry name" value="ROK"/>
</dbReference>
<sequence length="387" mass="40051">MQSTHLREHNLSLVLRSLVGIETPVSRAALAKATRLTKPTVSKLMEELIGAGLVQEGAPLTRGTGRPIVPLSPARGTLLALGLEVAADHISVLGTDLAGEVTVQRTEYLQVGAGTVAEAVETSARLIGAALEAADGVPAIGICVSVPGRISPDGGRVLSAPNLDWTDVPFVEHLTADPRVASLPVRAENDNRLAVRTELDRRPGASFLYVRGSTGVGGAVVLEGQVMPGEHGWAGEIGHTVVVRGGALCRCGRRGCLEAYVSHHALRELAGLGTDVRIEDLVDALALSSDRAEVIGTIGSALGLAVANALNVLDLSTVVLSGYLAPIAEEIAPVIRTTVEAHALAVEAGPVTIERSDALAEPSLRGAARAALEPVLASPSSWIRRLG</sequence>
<evidence type="ECO:0000256" key="1">
    <source>
        <dbReference type="ARBA" id="ARBA00006479"/>
    </source>
</evidence>
<dbReference type="SUPFAM" id="SSF46785">
    <property type="entry name" value="Winged helix' DNA-binding domain"/>
    <property type="match status" value="1"/>
</dbReference>
<keyword evidence="3" id="KW-1185">Reference proteome</keyword>
<reference evidence="2 3" key="1">
    <citation type="submission" date="2024-09" db="EMBL/GenBank/DDBJ databases">
        <authorList>
            <person name="Sun Q."/>
            <person name="Mori K."/>
        </authorList>
    </citation>
    <scope>NUCLEOTIDE SEQUENCE [LARGE SCALE GENOMIC DNA]</scope>
    <source>
        <strain evidence="2 3">CICC 10874</strain>
    </source>
</reference>
<dbReference type="Proteomes" id="UP001589793">
    <property type="component" value="Unassembled WGS sequence"/>
</dbReference>
<dbReference type="Gene3D" id="3.30.420.40">
    <property type="match status" value="2"/>
</dbReference>
<proteinExistence type="inferred from homology"/>
<comment type="caution">
    <text evidence="2">The sequence shown here is derived from an EMBL/GenBank/DDBJ whole genome shotgun (WGS) entry which is preliminary data.</text>
</comment>
<organism evidence="2 3">
    <name type="scientific">Brachybacterium hainanense</name>
    <dbReference type="NCBI Taxonomy" id="1541174"/>
    <lineage>
        <taxon>Bacteria</taxon>
        <taxon>Bacillati</taxon>
        <taxon>Actinomycetota</taxon>
        <taxon>Actinomycetes</taxon>
        <taxon>Micrococcales</taxon>
        <taxon>Dermabacteraceae</taxon>
        <taxon>Brachybacterium</taxon>
    </lineage>
</organism>
<dbReference type="Pfam" id="PF00480">
    <property type="entry name" value="ROK"/>
    <property type="match status" value="1"/>
</dbReference>
<dbReference type="Gene3D" id="1.10.10.10">
    <property type="entry name" value="Winged helix-like DNA-binding domain superfamily/Winged helix DNA-binding domain"/>
    <property type="match status" value="1"/>
</dbReference>
<dbReference type="PANTHER" id="PTHR18964">
    <property type="entry name" value="ROK (REPRESSOR, ORF, KINASE) FAMILY"/>
    <property type="match status" value="1"/>
</dbReference>
<gene>
    <name evidence="2" type="ORF">ACFFF6_01320</name>
</gene>
<accession>A0ABV6R6H6</accession>
<protein>
    <submittedName>
        <fullName evidence="2">ROK family protein</fullName>
    </submittedName>
</protein>
<comment type="similarity">
    <text evidence="1">Belongs to the ROK (NagC/XylR) family.</text>
</comment>
<dbReference type="InterPro" id="IPR036390">
    <property type="entry name" value="WH_DNA-bd_sf"/>
</dbReference>